<gene>
    <name evidence="2" type="ORF">E2C01_072640</name>
</gene>
<name>A0A5B7IB95_PORTR</name>
<evidence type="ECO:0000256" key="1">
    <source>
        <dbReference type="SAM" id="SignalP"/>
    </source>
</evidence>
<dbReference type="AlphaFoldDB" id="A0A5B7IB95"/>
<feature type="chain" id="PRO_5022809343" evidence="1">
    <location>
        <begin position="21"/>
        <end position="40"/>
    </location>
</feature>
<organism evidence="2 3">
    <name type="scientific">Portunus trituberculatus</name>
    <name type="common">Swimming crab</name>
    <name type="synonym">Neptunus trituberculatus</name>
    <dbReference type="NCBI Taxonomy" id="210409"/>
    <lineage>
        <taxon>Eukaryota</taxon>
        <taxon>Metazoa</taxon>
        <taxon>Ecdysozoa</taxon>
        <taxon>Arthropoda</taxon>
        <taxon>Crustacea</taxon>
        <taxon>Multicrustacea</taxon>
        <taxon>Malacostraca</taxon>
        <taxon>Eumalacostraca</taxon>
        <taxon>Eucarida</taxon>
        <taxon>Decapoda</taxon>
        <taxon>Pleocyemata</taxon>
        <taxon>Brachyura</taxon>
        <taxon>Eubrachyura</taxon>
        <taxon>Portunoidea</taxon>
        <taxon>Portunidae</taxon>
        <taxon>Portuninae</taxon>
        <taxon>Portunus</taxon>
    </lineage>
</organism>
<comment type="caution">
    <text evidence="2">The sequence shown here is derived from an EMBL/GenBank/DDBJ whole genome shotgun (WGS) entry which is preliminary data.</text>
</comment>
<proteinExistence type="predicted"/>
<feature type="signal peptide" evidence="1">
    <location>
        <begin position="1"/>
        <end position="20"/>
    </location>
</feature>
<sequence length="40" mass="4493">MPHSKMLLPTLLLKTTRSSALWPSCFAWGFPVYPRITTGS</sequence>
<accession>A0A5B7IB95</accession>
<dbReference type="EMBL" id="VSRR010047733">
    <property type="protein sequence ID" value="MPC78158.1"/>
    <property type="molecule type" value="Genomic_DNA"/>
</dbReference>
<evidence type="ECO:0000313" key="2">
    <source>
        <dbReference type="EMBL" id="MPC78158.1"/>
    </source>
</evidence>
<protein>
    <submittedName>
        <fullName evidence="2">Uncharacterized protein</fullName>
    </submittedName>
</protein>
<reference evidence="2 3" key="1">
    <citation type="submission" date="2019-05" db="EMBL/GenBank/DDBJ databases">
        <title>Another draft genome of Portunus trituberculatus and its Hox gene families provides insights of decapod evolution.</title>
        <authorList>
            <person name="Jeong J.-H."/>
            <person name="Song I."/>
            <person name="Kim S."/>
            <person name="Choi T."/>
            <person name="Kim D."/>
            <person name="Ryu S."/>
            <person name="Kim W."/>
        </authorList>
    </citation>
    <scope>NUCLEOTIDE SEQUENCE [LARGE SCALE GENOMIC DNA]</scope>
    <source>
        <tissue evidence="2">Muscle</tissue>
    </source>
</reference>
<evidence type="ECO:0000313" key="3">
    <source>
        <dbReference type="Proteomes" id="UP000324222"/>
    </source>
</evidence>
<keyword evidence="3" id="KW-1185">Reference proteome</keyword>
<dbReference type="Proteomes" id="UP000324222">
    <property type="component" value="Unassembled WGS sequence"/>
</dbReference>
<keyword evidence="1" id="KW-0732">Signal</keyword>